<dbReference type="SUPFAM" id="SSF47353">
    <property type="entry name" value="Retrovirus capsid dimerization domain-like"/>
    <property type="match status" value="1"/>
</dbReference>
<sequence>MATKEFFRRTMKEKSIQDSALTSDTWRQHFRQFGYREPLKPRDICNQLHFLCCLWLDPESHTKAQMLDLVILEQFLAILPPEIESWIRESGAENTAQAVALAEGFLLSCAEVTKSEEHHGLFGDCLSVFRTDRCKKKRAVNYCIVHTRHGQTWALPAVRNFGS</sequence>
<dbReference type="GeneTree" id="ENSGT00940000154715"/>
<dbReference type="Proteomes" id="UP000001646">
    <property type="component" value="Chromosome 2"/>
</dbReference>
<evidence type="ECO:0000313" key="4">
    <source>
        <dbReference type="Proteomes" id="UP000001646"/>
    </source>
</evidence>
<dbReference type="CDD" id="cd07936">
    <property type="entry name" value="SCAN"/>
    <property type="match status" value="1"/>
</dbReference>
<evidence type="ECO:0000313" key="3">
    <source>
        <dbReference type="Ensembl" id="ENSACAP00000025465.1"/>
    </source>
</evidence>
<dbReference type="Ensembl" id="ENSACAT00000041263.1">
    <property type="protein sequence ID" value="ENSACAP00000025465.1"/>
    <property type="gene ID" value="ENSACAG00000035792.1"/>
</dbReference>
<accession>A0A803SR75</accession>
<reference evidence="3 4" key="1">
    <citation type="submission" date="2009-12" db="EMBL/GenBank/DDBJ databases">
        <title>The Genome Sequence of Anolis carolinensis (Green Anole Lizard).</title>
        <authorList>
            <consortium name="The Genome Sequencing Platform"/>
            <person name="Di Palma F."/>
            <person name="Alfoldi J."/>
            <person name="Heiman D."/>
            <person name="Young S."/>
            <person name="Grabherr M."/>
            <person name="Johnson J."/>
            <person name="Lander E.S."/>
            <person name="Lindblad-Toh K."/>
        </authorList>
    </citation>
    <scope>NUCLEOTIDE SEQUENCE [LARGE SCALE GENOMIC DNA]</scope>
    <source>
        <strain evidence="3 4">JBL SC #1</strain>
    </source>
</reference>
<proteinExistence type="predicted"/>
<keyword evidence="1" id="KW-0539">Nucleus</keyword>
<dbReference type="InterPro" id="IPR038269">
    <property type="entry name" value="SCAN_sf"/>
</dbReference>
<dbReference type="FunFam" id="1.10.4020.10:FF:000001">
    <property type="entry name" value="zinc finger protein 263 isoform X1"/>
    <property type="match status" value="1"/>
</dbReference>
<dbReference type="InterPro" id="IPR003309">
    <property type="entry name" value="SCAN_dom"/>
</dbReference>
<keyword evidence="4" id="KW-1185">Reference proteome</keyword>
<organism evidence="3 4">
    <name type="scientific">Anolis carolinensis</name>
    <name type="common">Green anole</name>
    <name type="synonym">American chameleon</name>
    <dbReference type="NCBI Taxonomy" id="28377"/>
    <lineage>
        <taxon>Eukaryota</taxon>
        <taxon>Metazoa</taxon>
        <taxon>Chordata</taxon>
        <taxon>Craniata</taxon>
        <taxon>Vertebrata</taxon>
        <taxon>Euteleostomi</taxon>
        <taxon>Lepidosauria</taxon>
        <taxon>Squamata</taxon>
        <taxon>Bifurcata</taxon>
        <taxon>Unidentata</taxon>
        <taxon>Episquamata</taxon>
        <taxon>Toxicofera</taxon>
        <taxon>Iguania</taxon>
        <taxon>Dactyloidae</taxon>
        <taxon>Anolis</taxon>
    </lineage>
</organism>
<feature type="domain" description="SCAN box" evidence="2">
    <location>
        <begin position="27"/>
        <end position="105"/>
    </location>
</feature>
<reference evidence="3" key="2">
    <citation type="submission" date="2025-08" db="UniProtKB">
        <authorList>
            <consortium name="Ensembl"/>
        </authorList>
    </citation>
    <scope>IDENTIFICATION</scope>
</reference>
<evidence type="ECO:0000259" key="2">
    <source>
        <dbReference type="PROSITE" id="PS50804"/>
    </source>
</evidence>
<dbReference type="Gene3D" id="1.10.4020.10">
    <property type="entry name" value="DNA breaking-rejoining enzymes"/>
    <property type="match status" value="1"/>
</dbReference>
<protein>
    <recommendedName>
        <fullName evidence="2">SCAN box domain-containing protein</fullName>
    </recommendedName>
</protein>
<dbReference type="SMART" id="SM00431">
    <property type="entry name" value="SCAN"/>
    <property type="match status" value="1"/>
</dbReference>
<dbReference type="AlphaFoldDB" id="A0A803SR75"/>
<dbReference type="PANTHER" id="PTHR45935">
    <property type="entry name" value="PROTEIN ZBED8-RELATED"/>
    <property type="match status" value="1"/>
</dbReference>
<name>A0A803SR75_ANOCA</name>
<dbReference type="InterPro" id="IPR050916">
    <property type="entry name" value="SCAN-C2H2_zinc_finger"/>
</dbReference>
<dbReference type="PROSITE" id="PS50804">
    <property type="entry name" value="SCAN_BOX"/>
    <property type="match status" value="1"/>
</dbReference>
<dbReference type="InParanoid" id="A0A803SR75"/>
<dbReference type="PANTHER" id="PTHR45935:SF15">
    <property type="entry name" value="SCAN BOX DOMAIN-CONTAINING PROTEIN"/>
    <property type="match status" value="1"/>
</dbReference>
<reference evidence="3" key="3">
    <citation type="submission" date="2025-09" db="UniProtKB">
        <authorList>
            <consortium name="Ensembl"/>
        </authorList>
    </citation>
    <scope>IDENTIFICATION</scope>
</reference>
<evidence type="ECO:0000256" key="1">
    <source>
        <dbReference type="ARBA" id="ARBA00023242"/>
    </source>
</evidence>
<dbReference type="Pfam" id="PF02023">
    <property type="entry name" value="SCAN"/>
    <property type="match status" value="1"/>
</dbReference>